<protein>
    <submittedName>
        <fullName evidence="3">Uncharacterized protein</fullName>
    </submittedName>
</protein>
<organism evidence="3 4">
    <name type="scientific">Microbacterium immunditiarum</name>
    <dbReference type="NCBI Taxonomy" id="337480"/>
    <lineage>
        <taxon>Bacteria</taxon>
        <taxon>Bacillati</taxon>
        <taxon>Actinomycetota</taxon>
        <taxon>Actinomycetes</taxon>
        <taxon>Micrococcales</taxon>
        <taxon>Microbacteriaceae</taxon>
        <taxon>Microbacterium</taxon>
    </lineage>
</organism>
<sequence>MDRTRRPARRAAVVAAMVVGAVLALASCAPVSDEDTADATATPTPTQTTEAPTPTPTGNGSGGNGNGGDGPVDPAQQTRRSGPAAEYGGPPFGDQGAEFLGDGQWCSTVALFWGDAPPPVNVAFTIDGVASHPAGALSAQPQVCGNAGATTSCIGFTMTPETGSVFCSMLLTAGPSFPGQATVTFVGTLVCTEAQYCDAAMARPASPGPPIVITDPGQPDEEPDPPTETDPPIDDTESPESEAP</sequence>
<evidence type="ECO:0000256" key="2">
    <source>
        <dbReference type="SAM" id="SignalP"/>
    </source>
</evidence>
<feature type="compositionally biased region" description="Acidic residues" evidence="1">
    <location>
        <begin position="218"/>
        <end position="244"/>
    </location>
</feature>
<gene>
    <name evidence="3" type="ORF">BJ991_002566</name>
</gene>
<evidence type="ECO:0000256" key="1">
    <source>
        <dbReference type="SAM" id="MobiDB-lite"/>
    </source>
</evidence>
<evidence type="ECO:0000313" key="4">
    <source>
        <dbReference type="Proteomes" id="UP000576969"/>
    </source>
</evidence>
<feature type="signal peptide" evidence="2">
    <location>
        <begin position="1"/>
        <end position="26"/>
    </location>
</feature>
<feature type="region of interest" description="Disordered" evidence="1">
    <location>
        <begin position="205"/>
        <end position="244"/>
    </location>
</feature>
<dbReference type="RefSeq" id="WP_179490579.1">
    <property type="nucleotide sequence ID" value="NZ_JACCBV010000001.1"/>
</dbReference>
<dbReference type="PROSITE" id="PS51257">
    <property type="entry name" value="PROKAR_LIPOPROTEIN"/>
    <property type="match status" value="1"/>
</dbReference>
<dbReference type="InterPro" id="IPR006311">
    <property type="entry name" value="TAT_signal"/>
</dbReference>
<accession>A0A7Y9GPY9</accession>
<feature type="compositionally biased region" description="Low complexity" evidence="1">
    <location>
        <begin position="38"/>
        <end position="58"/>
    </location>
</feature>
<feature type="compositionally biased region" description="Gly residues" evidence="1">
    <location>
        <begin position="59"/>
        <end position="70"/>
    </location>
</feature>
<name>A0A7Y9GPY9_9MICO</name>
<comment type="caution">
    <text evidence="3">The sequence shown here is derived from an EMBL/GenBank/DDBJ whole genome shotgun (WGS) entry which is preliminary data.</text>
</comment>
<keyword evidence="2" id="KW-0732">Signal</keyword>
<proteinExistence type="predicted"/>
<feature type="region of interest" description="Disordered" evidence="1">
    <location>
        <begin position="31"/>
        <end position="94"/>
    </location>
</feature>
<keyword evidence="4" id="KW-1185">Reference proteome</keyword>
<dbReference type="AlphaFoldDB" id="A0A7Y9GPY9"/>
<dbReference type="Proteomes" id="UP000576969">
    <property type="component" value="Unassembled WGS sequence"/>
</dbReference>
<dbReference type="PROSITE" id="PS51318">
    <property type="entry name" value="TAT"/>
    <property type="match status" value="1"/>
</dbReference>
<reference evidence="3 4" key="1">
    <citation type="submission" date="2020-07" db="EMBL/GenBank/DDBJ databases">
        <title>Sequencing the genomes of 1000 actinobacteria strains.</title>
        <authorList>
            <person name="Klenk H.-P."/>
        </authorList>
    </citation>
    <scope>NUCLEOTIDE SEQUENCE [LARGE SCALE GENOMIC DNA]</scope>
    <source>
        <strain evidence="3 4">DSM 24662</strain>
    </source>
</reference>
<dbReference type="EMBL" id="JACCBV010000001">
    <property type="protein sequence ID" value="NYE20538.1"/>
    <property type="molecule type" value="Genomic_DNA"/>
</dbReference>
<feature type="chain" id="PRO_5039123598" evidence="2">
    <location>
        <begin position="27"/>
        <end position="244"/>
    </location>
</feature>
<evidence type="ECO:0000313" key="3">
    <source>
        <dbReference type="EMBL" id="NYE20538.1"/>
    </source>
</evidence>